<keyword evidence="1" id="KW-0175">Coiled coil</keyword>
<accession>A0ABS7SKC8</accession>
<comment type="caution">
    <text evidence="3">The sequence shown here is derived from an EMBL/GenBank/DDBJ whole genome shotgun (WGS) entry which is preliminary data.</text>
</comment>
<proteinExistence type="predicted"/>
<keyword evidence="3" id="KW-0238">DNA-binding</keyword>
<feature type="coiled-coil region" evidence="1">
    <location>
        <begin position="91"/>
        <end position="153"/>
    </location>
</feature>
<dbReference type="Pfam" id="PF11740">
    <property type="entry name" value="KfrA_N"/>
    <property type="match status" value="1"/>
</dbReference>
<gene>
    <name evidence="3" type="ORF">I4X03_003235</name>
</gene>
<dbReference type="InterPro" id="IPR021104">
    <property type="entry name" value="KfrA_DNA-bd_N"/>
</dbReference>
<evidence type="ECO:0000313" key="4">
    <source>
        <dbReference type="Proteomes" id="UP000809349"/>
    </source>
</evidence>
<keyword evidence="4" id="KW-1185">Reference proteome</keyword>
<dbReference type="GO" id="GO:0003677">
    <property type="term" value="F:DNA binding"/>
    <property type="evidence" value="ECO:0007669"/>
    <property type="project" value="UniProtKB-KW"/>
</dbReference>
<sequence length="244" mass="26279">MARQEVTFDEVSAAAIGLQDDGEQVTIDTVRERLGSGSPHAIHKHLASWRESQAKPAAPIKADIPEALAAALGQWAQQFAEDAGAATRDALAAADSDIEVLRKSGEALEAEREELAAEVDTLTSERDQSMAMASERSDEIERLTIELRDARRLATDALVGKAKDQLAIDGKDAQLAILREQVERNVAALAAESDARLAAEMELVGAVTARDNFAAEITTLRSQFDAAKAERTALREQVRRAKPA</sequence>
<name>A0ABS7SKC8_9BURK</name>
<feature type="domain" description="KfrA N-terminal DNA-binding" evidence="2">
    <location>
        <begin position="7"/>
        <end position="119"/>
    </location>
</feature>
<protein>
    <submittedName>
        <fullName evidence="3">DNA-binding protein</fullName>
    </submittedName>
</protein>
<dbReference type="Proteomes" id="UP000809349">
    <property type="component" value="Unassembled WGS sequence"/>
</dbReference>
<dbReference type="EMBL" id="JAFBIL020000001">
    <property type="protein sequence ID" value="MBZ2206270.1"/>
    <property type="molecule type" value="Genomic_DNA"/>
</dbReference>
<evidence type="ECO:0000256" key="1">
    <source>
        <dbReference type="SAM" id="Coils"/>
    </source>
</evidence>
<reference evidence="3 4" key="2">
    <citation type="submission" date="2021-08" db="EMBL/GenBank/DDBJ databases">
        <title>Massilia sp. R798.</title>
        <authorList>
            <person name="Baek J.H."/>
            <person name="Jung H.S."/>
            <person name="Kim K.R."/>
            <person name="Jeon C.O."/>
        </authorList>
    </citation>
    <scope>NUCLEOTIDE SEQUENCE [LARGE SCALE GENOMIC DNA]</scope>
    <source>
        <strain evidence="3 4">R798</strain>
    </source>
</reference>
<evidence type="ECO:0000313" key="3">
    <source>
        <dbReference type="EMBL" id="MBZ2206270.1"/>
    </source>
</evidence>
<dbReference type="RefSeq" id="WP_223465527.1">
    <property type="nucleotide sequence ID" value="NZ_JAFBIL020000001.1"/>
</dbReference>
<organism evidence="3 4">
    <name type="scientific">Massilia soli</name>
    <dbReference type="NCBI Taxonomy" id="2792854"/>
    <lineage>
        <taxon>Bacteria</taxon>
        <taxon>Pseudomonadati</taxon>
        <taxon>Pseudomonadota</taxon>
        <taxon>Betaproteobacteria</taxon>
        <taxon>Burkholderiales</taxon>
        <taxon>Oxalobacteraceae</taxon>
        <taxon>Telluria group</taxon>
        <taxon>Massilia</taxon>
    </lineage>
</organism>
<evidence type="ECO:0000259" key="2">
    <source>
        <dbReference type="Pfam" id="PF11740"/>
    </source>
</evidence>
<reference evidence="3 4" key="1">
    <citation type="submission" date="2021-01" db="EMBL/GenBank/DDBJ databases">
        <authorList>
            <person name="Ruan W."/>
            <person name="Khan S.A."/>
            <person name="Jeon C.O."/>
        </authorList>
    </citation>
    <scope>NUCLEOTIDE SEQUENCE [LARGE SCALE GENOMIC DNA]</scope>
    <source>
        <strain evidence="3 4">R798</strain>
    </source>
</reference>